<dbReference type="GO" id="GO:0005737">
    <property type="term" value="C:cytoplasm"/>
    <property type="evidence" value="ECO:0000318"/>
    <property type="project" value="GO_Central"/>
</dbReference>
<dbReference type="Gene3D" id="3.30.40.10">
    <property type="entry name" value="Zinc/RING finger domain, C3HC4 (zinc finger)"/>
    <property type="match status" value="1"/>
</dbReference>
<dbReference type="EC" id="2.3.2.27" evidence="6"/>
<dbReference type="HOGENOM" id="CLU_003224_2_1_1"/>
<evidence type="ECO:0000256" key="13">
    <source>
        <dbReference type="ARBA" id="ARBA00056267"/>
    </source>
</evidence>
<feature type="domain" description="U-box" evidence="18">
    <location>
        <begin position="586"/>
        <end position="659"/>
    </location>
</feature>
<keyword evidence="10" id="KW-0833">Ubl conjugation pathway</keyword>
<keyword evidence="12" id="KW-0539">Nucleus</keyword>
<comment type="function">
    <text evidence="13">Ubiquitin-protein ligase that probably functions as an E3 ligase in conjunction with specific E1 and E2 ligases. May also function as an E4 ligase mediating the assembly of polyubiquitin chains on substrates ubiquitinated by another E3 ubiquitin ligase. May regulate myosin assembly in striated muscles together with STUB1 and VCP/p97 by targeting myosin chaperone UNC45B for proteasomal degradation.</text>
</comment>
<evidence type="ECO:0000256" key="12">
    <source>
        <dbReference type="ARBA" id="ARBA00023242"/>
    </source>
</evidence>
<dbReference type="CDD" id="cd16658">
    <property type="entry name" value="RING-Ubox_UBE4B"/>
    <property type="match status" value="1"/>
</dbReference>
<accession>T1G9S9</accession>
<dbReference type="InterPro" id="IPR003613">
    <property type="entry name" value="Ubox_domain"/>
</dbReference>
<dbReference type="SUPFAM" id="SSF57850">
    <property type="entry name" value="RING/U-box"/>
    <property type="match status" value="1"/>
</dbReference>
<keyword evidence="7" id="KW-0963">Cytoplasm</keyword>
<dbReference type="PROSITE" id="PS51698">
    <property type="entry name" value="U_BOX"/>
    <property type="match status" value="1"/>
</dbReference>
<evidence type="ECO:0000256" key="8">
    <source>
        <dbReference type="ARBA" id="ARBA00022553"/>
    </source>
</evidence>
<evidence type="ECO:0000256" key="14">
    <source>
        <dbReference type="ARBA" id="ARBA00072779"/>
    </source>
</evidence>
<evidence type="ECO:0000256" key="2">
    <source>
        <dbReference type="ARBA" id="ARBA00004123"/>
    </source>
</evidence>
<sequence length="665" mass="77419">MYSVLHSLLKSADSRMATLNYMSDVLRLNIKKTQLSTDNQMSSDGFMLNVLSIMQKLSIKIDVSKIDTMYPYHPDTRMVIGVDDSRINASYQSVKSWIDSIAHPWTPPNFSTECFFMTAQMHHLTILPMVRKQQRCQRAARETQNLVNELERIESQWKNSANAYRNIKLLKRWRSQVERLTKSSLTMLVALCDPQLVDRAFLFYSLLAKYLLVIVGATTPDGIQLLPQSSTAPMLFASLPDYFIEDFADFFLFIVQNSPNLLANIWLEDIITLIIVIICKSQFVSNRYLVAKLVEIMYITNPKVHPYGGRFSELIVNHHMSLDHLVPALMKFYSDVESTGASSEFYDKFSIRYHLSIIFKYLWEKPVYQAKVIEEASGPHFVKFVNMLMNDTTYLLDESMETLKRIRELQDLMDNKSQWDKLGLEQQQSKQKLLAQEERQCKSYLTLASETVDMFHYLTEKVQDQFLIPQLADRLAAMLNFNLQQLCGPKCNNLKVRNPEKYSWYPKVLLSNLIDIYLHLDRSSLFPEAIANDERSYSKELFDDAISRMVRTNIKTDTEVEQFANLQEKVEVIVVDKQKLEIDYGDIPDEFRDPLMDTLMFDPVQLPSGTIMDRKVILRHLLNSQTDPFNRQPLTEDQLVSLPELKAQVMEWAKSRRHEQMKMKE</sequence>
<evidence type="ECO:0000256" key="1">
    <source>
        <dbReference type="ARBA" id="ARBA00000900"/>
    </source>
</evidence>
<evidence type="ECO:0000256" key="4">
    <source>
        <dbReference type="ARBA" id="ARBA00004906"/>
    </source>
</evidence>
<dbReference type="CTD" id="20217825"/>
<evidence type="ECO:0000256" key="17">
    <source>
        <dbReference type="SAM" id="Coils"/>
    </source>
</evidence>
<reference evidence="19 21" key="2">
    <citation type="journal article" date="2013" name="Nature">
        <title>Insights into bilaterian evolution from three spiralian genomes.</title>
        <authorList>
            <person name="Simakov O."/>
            <person name="Marletaz F."/>
            <person name="Cho S.J."/>
            <person name="Edsinger-Gonzales E."/>
            <person name="Havlak P."/>
            <person name="Hellsten U."/>
            <person name="Kuo D.H."/>
            <person name="Larsson T."/>
            <person name="Lv J."/>
            <person name="Arendt D."/>
            <person name="Savage R."/>
            <person name="Osoegawa K."/>
            <person name="de Jong P."/>
            <person name="Grimwood J."/>
            <person name="Chapman J.A."/>
            <person name="Shapiro H."/>
            <person name="Aerts A."/>
            <person name="Otillar R.P."/>
            <person name="Terry A.Y."/>
            <person name="Boore J.L."/>
            <person name="Grigoriev I.V."/>
            <person name="Lindberg D.R."/>
            <person name="Seaver E.C."/>
            <person name="Weisblat D.A."/>
            <person name="Putnam N.H."/>
            <person name="Rokhsar D.S."/>
        </authorList>
    </citation>
    <scope>NUCLEOTIDE SEQUENCE</scope>
</reference>
<dbReference type="GO" id="GO:0034450">
    <property type="term" value="F:ubiquitin-ubiquitin ligase activity"/>
    <property type="evidence" value="ECO:0000318"/>
    <property type="project" value="GO_Central"/>
</dbReference>
<organism evidence="20 21">
    <name type="scientific">Helobdella robusta</name>
    <name type="common">Californian leech</name>
    <dbReference type="NCBI Taxonomy" id="6412"/>
    <lineage>
        <taxon>Eukaryota</taxon>
        <taxon>Metazoa</taxon>
        <taxon>Spiralia</taxon>
        <taxon>Lophotrochozoa</taxon>
        <taxon>Annelida</taxon>
        <taxon>Clitellata</taxon>
        <taxon>Hirudinea</taxon>
        <taxon>Rhynchobdellida</taxon>
        <taxon>Glossiphoniidae</taxon>
        <taxon>Helobdella</taxon>
    </lineage>
</organism>
<dbReference type="AlphaFoldDB" id="T1G9S9"/>
<dbReference type="GO" id="GO:0000151">
    <property type="term" value="C:ubiquitin ligase complex"/>
    <property type="evidence" value="ECO:0007669"/>
    <property type="project" value="InterPro"/>
</dbReference>
<dbReference type="GeneID" id="20217825"/>
<evidence type="ECO:0000256" key="3">
    <source>
        <dbReference type="ARBA" id="ARBA00004496"/>
    </source>
</evidence>
<dbReference type="Pfam" id="PF04564">
    <property type="entry name" value="U-box"/>
    <property type="match status" value="1"/>
</dbReference>
<dbReference type="GO" id="GO:0036503">
    <property type="term" value="P:ERAD pathway"/>
    <property type="evidence" value="ECO:0000318"/>
    <property type="project" value="GO_Central"/>
</dbReference>
<comment type="catalytic activity">
    <reaction evidence="1">
        <text>S-ubiquitinyl-[E2 ubiquitin-conjugating enzyme]-L-cysteine + [acceptor protein]-L-lysine = [E2 ubiquitin-conjugating enzyme]-L-cysteine + N(6)-ubiquitinyl-[acceptor protein]-L-lysine.</text>
        <dbReference type="EC" id="2.3.2.27"/>
    </reaction>
</comment>
<dbReference type="SMART" id="SM00504">
    <property type="entry name" value="Ubox"/>
    <property type="match status" value="1"/>
</dbReference>
<dbReference type="UniPathway" id="UPA00143"/>
<evidence type="ECO:0000256" key="7">
    <source>
        <dbReference type="ARBA" id="ARBA00022490"/>
    </source>
</evidence>
<dbReference type="eggNOG" id="KOG2042">
    <property type="taxonomic scope" value="Eukaryota"/>
</dbReference>
<keyword evidence="17" id="KW-0175">Coiled coil</keyword>
<evidence type="ECO:0000313" key="20">
    <source>
        <dbReference type="EnsemblMetazoa" id="HelroP99472"/>
    </source>
</evidence>
<dbReference type="GO" id="GO:0000209">
    <property type="term" value="P:protein polyubiquitination"/>
    <property type="evidence" value="ECO:0000318"/>
    <property type="project" value="GO_Central"/>
</dbReference>
<evidence type="ECO:0000256" key="10">
    <source>
        <dbReference type="ARBA" id="ARBA00022786"/>
    </source>
</evidence>
<dbReference type="EnsemblMetazoa" id="HelroT99472">
    <property type="protein sequence ID" value="HelroP99472"/>
    <property type="gene ID" value="HelroG99472"/>
</dbReference>
<dbReference type="STRING" id="6412.T1G9S9"/>
<keyword evidence="9" id="KW-0808">Transferase</keyword>
<dbReference type="OrthoDB" id="20295at2759"/>
<evidence type="ECO:0000259" key="18">
    <source>
        <dbReference type="PROSITE" id="PS51698"/>
    </source>
</evidence>
<keyword evidence="11" id="KW-0007">Acetylation</keyword>
<reference evidence="21" key="1">
    <citation type="submission" date="2012-12" db="EMBL/GenBank/DDBJ databases">
        <authorList>
            <person name="Hellsten U."/>
            <person name="Grimwood J."/>
            <person name="Chapman J.A."/>
            <person name="Shapiro H."/>
            <person name="Aerts A."/>
            <person name="Otillar R.P."/>
            <person name="Terry A.Y."/>
            <person name="Boore J.L."/>
            <person name="Simakov O."/>
            <person name="Marletaz F."/>
            <person name="Cho S.-J."/>
            <person name="Edsinger-Gonzales E."/>
            <person name="Havlak P."/>
            <person name="Kuo D.-H."/>
            <person name="Larsson T."/>
            <person name="Lv J."/>
            <person name="Arendt D."/>
            <person name="Savage R."/>
            <person name="Osoegawa K."/>
            <person name="de Jong P."/>
            <person name="Lindberg D.R."/>
            <person name="Seaver E.C."/>
            <person name="Weisblat D.A."/>
            <person name="Putnam N.H."/>
            <person name="Grigoriev I.V."/>
            <person name="Rokhsar D.S."/>
        </authorList>
    </citation>
    <scope>NUCLEOTIDE SEQUENCE</scope>
</reference>
<dbReference type="FunFam" id="3.30.40.10:FF:000060">
    <property type="entry name" value="ubiquitin conjugation factor E4 B"/>
    <property type="match status" value="1"/>
</dbReference>
<keyword evidence="21" id="KW-1185">Reference proteome</keyword>
<keyword evidence="8" id="KW-0597">Phosphoprotein</keyword>
<dbReference type="PANTHER" id="PTHR13931">
    <property type="entry name" value="UBIQUITINATION FACTOR E4"/>
    <property type="match status" value="1"/>
</dbReference>
<evidence type="ECO:0000256" key="15">
    <source>
        <dbReference type="ARBA" id="ARBA00081821"/>
    </source>
</evidence>
<comment type="pathway">
    <text evidence="4">Protein modification; protein ubiquitination.</text>
</comment>
<dbReference type="InterPro" id="IPR013083">
    <property type="entry name" value="Znf_RING/FYVE/PHD"/>
</dbReference>
<dbReference type="EMBL" id="KB096457">
    <property type="protein sequence ID" value="ESO04573.1"/>
    <property type="molecule type" value="Genomic_DNA"/>
</dbReference>
<feature type="coiled-coil region" evidence="17">
    <location>
        <begin position="129"/>
        <end position="156"/>
    </location>
</feature>
<dbReference type="RefSeq" id="XP_009017152.1">
    <property type="nucleotide sequence ID" value="XM_009018904.1"/>
</dbReference>
<dbReference type="InParanoid" id="T1G9S9"/>
<evidence type="ECO:0000313" key="21">
    <source>
        <dbReference type="Proteomes" id="UP000015101"/>
    </source>
</evidence>
<dbReference type="Proteomes" id="UP000015101">
    <property type="component" value="Unassembled WGS sequence"/>
</dbReference>
<dbReference type="Pfam" id="PF10408">
    <property type="entry name" value="Ufd2P_core"/>
    <property type="match status" value="1"/>
</dbReference>
<proteinExistence type="inferred from homology"/>
<comment type="similarity">
    <text evidence="5">Belongs to the ubiquitin conjugation factor E4 family.</text>
</comment>
<comment type="subcellular location">
    <subcellularLocation>
        <location evidence="3">Cytoplasm</location>
    </subcellularLocation>
    <subcellularLocation>
        <location evidence="2">Nucleus</location>
    </subcellularLocation>
</comment>
<dbReference type="GO" id="GO:0006511">
    <property type="term" value="P:ubiquitin-dependent protein catabolic process"/>
    <property type="evidence" value="ECO:0007669"/>
    <property type="project" value="InterPro"/>
</dbReference>
<name>T1G9S9_HELRO</name>
<evidence type="ECO:0000313" key="19">
    <source>
        <dbReference type="EMBL" id="ESO04573.1"/>
    </source>
</evidence>
<evidence type="ECO:0000256" key="9">
    <source>
        <dbReference type="ARBA" id="ARBA00022679"/>
    </source>
</evidence>
<dbReference type="GO" id="GO:0005634">
    <property type="term" value="C:nucleus"/>
    <property type="evidence" value="ECO:0000318"/>
    <property type="project" value="GO_Central"/>
</dbReference>
<evidence type="ECO:0000256" key="16">
    <source>
        <dbReference type="ARBA" id="ARBA00083610"/>
    </source>
</evidence>
<dbReference type="FunCoup" id="T1G9S9">
    <property type="interactions" value="2323"/>
</dbReference>
<dbReference type="PANTHER" id="PTHR13931:SF2">
    <property type="entry name" value="UBIQUITIN CONJUGATION FACTOR E4 B"/>
    <property type="match status" value="1"/>
</dbReference>
<dbReference type="KEGG" id="hro:HELRODRAFT_99472"/>
<dbReference type="OMA" id="LEECCKF"/>
<evidence type="ECO:0000256" key="6">
    <source>
        <dbReference type="ARBA" id="ARBA00012483"/>
    </source>
</evidence>
<reference evidence="20" key="3">
    <citation type="submission" date="2015-06" db="UniProtKB">
        <authorList>
            <consortium name="EnsemblMetazoa"/>
        </authorList>
    </citation>
    <scope>IDENTIFICATION</scope>
</reference>
<dbReference type="InterPro" id="IPR019474">
    <property type="entry name" value="Ub_conjug_fac_E4_core"/>
</dbReference>
<dbReference type="InterPro" id="IPR045132">
    <property type="entry name" value="UBE4"/>
</dbReference>
<dbReference type="EMBL" id="AMQM01004120">
    <property type="status" value="NOT_ANNOTATED_CDS"/>
    <property type="molecule type" value="Genomic_DNA"/>
</dbReference>
<evidence type="ECO:0000256" key="11">
    <source>
        <dbReference type="ARBA" id="ARBA00022990"/>
    </source>
</evidence>
<gene>
    <name evidence="20" type="primary">20217825</name>
    <name evidence="19" type="ORF">HELRODRAFT_99472</name>
</gene>
<evidence type="ECO:0000256" key="5">
    <source>
        <dbReference type="ARBA" id="ARBA00007434"/>
    </source>
</evidence>
<protein>
    <recommendedName>
        <fullName evidence="14">Ubiquitin conjugation factor E4 B</fullName>
        <ecNumber evidence="6">2.3.2.27</ecNumber>
    </recommendedName>
    <alternativeName>
        <fullName evidence="16">RING-type E3 ubiquitin transferase E4 B</fullName>
    </alternativeName>
    <alternativeName>
        <fullName evidence="15">Ubiquitin fusion degradation protein 2</fullName>
    </alternativeName>
</protein>